<sequence length="560" mass="59823">MKRLQWMKFLPLILLWAAVQTPAWAADAGIATAHPLATAAAKETLGQGGNAFDAAVAAAAALSVVEPSGSGLGGGGFWLLHRAEDGFETMLDGRETAPAAATRDMYLDAKGEPVPNASLEGPLSAGIPGVPAALDHLARHYGKLPLCQSLAPAIRLARDGFPVDEPMLRHLRFREELLRRYPETSRILLPGGKLPETGQIIRQPELAATLELLADKGRAGFYDGKFATEMVAAVRQAGGIWSVEDLNRYQVKEREPVRGEYHGVKVTSAAPPSSGGVVLLEMLNILSAYDLPKAPEARRVHWEAEAMRRAYRDRADYLGDPDVVTLPLKRLLNPDYAASLRATIQDDAATPSATLPLVPEAASGKGVDTTHFSVLDQDGNRVAATLSINYPFGSGFMPPGTGVLLNNEMDDFSIRPGTPNVYGLVGTEANAIAPGKRMLSSMTPTFLEDGKRVAILGTPGGSRITTMLLLGTLAFAEGENASRIVNRSRFHHQYLPDVIQYEPDALDSGVLSALRGMGHTLEPKQDVWGNMQAVILDKQTGAVDAASDARGIGQALSITH</sequence>
<gene>
    <name evidence="7" type="primary">ggt</name>
    <name evidence="7" type="ORF">VSS37_17875</name>
</gene>
<dbReference type="InterPro" id="IPR000101">
    <property type="entry name" value="GGT_peptidase"/>
</dbReference>
<dbReference type="PRINTS" id="PR01210">
    <property type="entry name" value="GGTRANSPTASE"/>
</dbReference>
<dbReference type="EC" id="2.3.2.2" evidence="5"/>
<keyword evidence="5 7" id="KW-0808">Transferase</keyword>
<dbReference type="PANTHER" id="PTHR43199:SF6">
    <property type="entry name" value="GLUTATHIONE HYDROLASE PROENZYME"/>
    <property type="match status" value="1"/>
</dbReference>
<evidence type="ECO:0000313" key="8">
    <source>
        <dbReference type="Proteomes" id="UP001308005"/>
    </source>
</evidence>
<dbReference type="EMBL" id="JAYMYJ010000145">
    <property type="protein sequence ID" value="MEB4592852.1"/>
    <property type="molecule type" value="Genomic_DNA"/>
</dbReference>
<organism evidence="7 8">
    <name type="scientific">Candidatus Thiothrix phosphatis</name>
    <dbReference type="NCBI Taxonomy" id="3112415"/>
    <lineage>
        <taxon>Bacteria</taxon>
        <taxon>Pseudomonadati</taxon>
        <taxon>Pseudomonadota</taxon>
        <taxon>Gammaproteobacteria</taxon>
        <taxon>Thiotrichales</taxon>
        <taxon>Thiotrichaceae</taxon>
        <taxon>Thiothrix</taxon>
    </lineage>
</organism>
<comment type="subunit">
    <text evidence="5">This enzyme consists of two polypeptide chains, which are synthesized in precursor form from a single polypeptide.</text>
</comment>
<dbReference type="SUPFAM" id="SSF56235">
    <property type="entry name" value="N-terminal nucleophile aminohydrolases (Ntn hydrolases)"/>
    <property type="match status" value="1"/>
</dbReference>
<evidence type="ECO:0000256" key="4">
    <source>
        <dbReference type="ARBA" id="ARBA00047417"/>
    </source>
</evidence>
<proteinExistence type="inferred from homology"/>
<name>A0ABU6D3C9_9GAMM</name>
<comment type="pathway">
    <text evidence="5">Sulfur metabolism; glutathione metabolism.</text>
</comment>
<dbReference type="RefSeq" id="WP_324697373.1">
    <property type="nucleotide sequence ID" value="NZ_JAYMYJ010000145.1"/>
</dbReference>
<reference evidence="8" key="1">
    <citation type="submission" date="2023-07" db="EMBL/GenBank/DDBJ databases">
        <title>The carbon used by Thiothrix.</title>
        <authorList>
            <person name="Chen L."/>
        </authorList>
    </citation>
    <scope>NUCLEOTIDE SEQUENCE [LARGE SCALE GENOMIC DNA]</scope>
</reference>
<comment type="similarity">
    <text evidence="5">Belongs to the gamma-glutamyltransferase family.</text>
</comment>
<dbReference type="Pfam" id="PF01019">
    <property type="entry name" value="G_glu_transpept"/>
    <property type="match status" value="1"/>
</dbReference>
<dbReference type="InterPro" id="IPR043137">
    <property type="entry name" value="GGT_ssub_C"/>
</dbReference>
<dbReference type="Gene3D" id="1.10.246.130">
    <property type="match status" value="1"/>
</dbReference>
<keyword evidence="8" id="KW-1185">Reference proteome</keyword>
<evidence type="ECO:0000256" key="3">
    <source>
        <dbReference type="ARBA" id="ARBA00023315"/>
    </source>
</evidence>
<dbReference type="NCBIfam" id="TIGR00066">
    <property type="entry name" value="g_glut_trans"/>
    <property type="match status" value="1"/>
</dbReference>
<keyword evidence="5" id="KW-0317">Glutathione biosynthesis</keyword>
<comment type="PTM">
    <text evidence="5">Cleaved by autocatalysis into a large and a small subunit.</text>
</comment>
<evidence type="ECO:0000256" key="2">
    <source>
        <dbReference type="ARBA" id="ARBA00001089"/>
    </source>
</evidence>
<comment type="catalytic activity">
    <reaction evidence="4 5">
        <text>an N-terminal (5-L-glutamyl)-[peptide] + an alpha-amino acid = 5-L-glutamyl amino acid + an N-terminal L-alpha-aminoacyl-[peptide]</text>
        <dbReference type="Rhea" id="RHEA:23904"/>
        <dbReference type="Rhea" id="RHEA-COMP:9780"/>
        <dbReference type="Rhea" id="RHEA-COMP:9795"/>
        <dbReference type="ChEBI" id="CHEBI:77644"/>
        <dbReference type="ChEBI" id="CHEBI:78597"/>
        <dbReference type="ChEBI" id="CHEBI:78599"/>
        <dbReference type="ChEBI" id="CHEBI:78608"/>
        <dbReference type="EC" id="2.3.2.2"/>
    </reaction>
</comment>
<evidence type="ECO:0000256" key="1">
    <source>
        <dbReference type="ARBA" id="ARBA00001049"/>
    </source>
</evidence>
<dbReference type="Proteomes" id="UP001308005">
    <property type="component" value="Unassembled WGS sequence"/>
</dbReference>
<comment type="caution">
    <text evidence="7">The sequence shown here is derived from an EMBL/GenBank/DDBJ whole genome shotgun (WGS) entry which is preliminary data.</text>
</comment>
<dbReference type="InterPro" id="IPR043138">
    <property type="entry name" value="GGT_lsub"/>
</dbReference>
<keyword evidence="5" id="KW-0378">Hydrolase</keyword>
<keyword evidence="5" id="KW-0865">Zymogen</keyword>
<accession>A0ABU6D3C9</accession>
<dbReference type="GO" id="GO:0103068">
    <property type="term" value="F:leukotriene C4 gamma-glutamyl transferase activity"/>
    <property type="evidence" value="ECO:0007669"/>
    <property type="project" value="UniProtKB-EC"/>
</dbReference>
<evidence type="ECO:0000256" key="6">
    <source>
        <dbReference type="SAM" id="SignalP"/>
    </source>
</evidence>
<dbReference type="InterPro" id="IPR051792">
    <property type="entry name" value="GGT_bact"/>
</dbReference>
<comment type="catalytic activity">
    <reaction evidence="2 5">
        <text>glutathione + H2O = L-cysteinylglycine + L-glutamate</text>
        <dbReference type="Rhea" id="RHEA:28807"/>
        <dbReference type="ChEBI" id="CHEBI:15377"/>
        <dbReference type="ChEBI" id="CHEBI:29985"/>
        <dbReference type="ChEBI" id="CHEBI:57925"/>
        <dbReference type="ChEBI" id="CHEBI:61694"/>
        <dbReference type="EC" id="3.4.19.13"/>
    </reaction>
</comment>
<evidence type="ECO:0000313" key="7">
    <source>
        <dbReference type="EMBL" id="MEB4592852.1"/>
    </source>
</evidence>
<feature type="signal peptide" evidence="6">
    <location>
        <begin position="1"/>
        <end position="25"/>
    </location>
</feature>
<keyword evidence="6" id="KW-0732">Signal</keyword>
<feature type="chain" id="PRO_5047338029" description="Glutathione hydrolase proenzyme" evidence="6">
    <location>
        <begin position="26"/>
        <end position="560"/>
    </location>
</feature>
<dbReference type="Gene3D" id="3.60.20.40">
    <property type="match status" value="1"/>
</dbReference>
<dbReference type="PANTHER" id="PTHR43199">
    <property type="entry name" value="GLUTATHIONE HYDROLASE"/>
    <property type="match status" value="1"/>
</dbReference>
<keyword evidence="3 5" id="KW-0012">Acyltransferase</keyword>
<protein>
    <recommendedName>
        <fullName evidence="5">Glutathione hydrolase proenzyme</fullName>
        <ecNumber evidence="5">2.3.2.2</ecNumber>
        <ecNumber evidence="5">3.4.19.13</ecNumber>
    </recommendedName>
    <component>
        <recommendedName>
            <fullName evidence="5">Glutathione hydrolase large chain</fullName>
        </recommendedName>
    </component>
    <component>
        <recommendedName>
            <fullName evidence="5">Glutathione hydrolase small chain</fullName>
        </recommendedName>
    </component>
</protein>
<dbReference type="InterPro" id="IPR029055">
    <property type="entry name" value="Ntn_hydrolases_N"/>
</dbReference>
<evidence type="ECO:0000256" key="5">
    <source>
        <dbReference type="RuleBase" id="RU368036"/>
    </source>
</evidence>
<comment type="catalytic activity">
    <reaction evidence="1 5">
        <text>an S-substituted glutathione + H2O = an S-substituted L-cysteinylglycine + L-glutamate</text>
        <dbReference type="Rhea" id="RHEA:59468"/>
        <dbReference type="ChEBI" id="CHEBI:15377"/>
        <dbReference type="ChEBI" id="CHEBI:29985"/>
        <dbReference type="ChEBI" id="CHEBI:90779"/>
        <dbReference type="ChEBI" id="CHEBI:143103"/>
        <dbReference type="EC" id="3.4.19.13"/>
    </reaction>
</comment>
<dbReference type="EC" id="3.4.19.13" evidence="5"/>